<dbReference type="PANTHER" id="PTHR42755">
    <property type="entry name" value="3-DEOXY-MANNO-OCTULOSONATE CYTIDYLYLTRANSFERASE"/>
    <property type="match status" value="1"/>
</dbReference>
<accession>A0A6S6UCW1</accession>
<dbReference type="SUPFAM" id="SSF53756">
    <property type="entry name" value="UDP-Glycosyltransferase/glycogen phosphorylase"/>
    <property type="match status" value="1"/>
</dbReference>
<keyword evidence="8" id="KW-1133">Transmembrane helix</keyword>
<dbReference type="GO" id="GO:0005886">
    <property type="term" value="C:plasma membrane"/>
    <property type="evidence" value="ECO:0007669"/>
    <property type="project" value="UniProtKB-SubCell"/>
</dbReference>
<dbReference type="GO" id="GO:0009245">
    <property type="term" value="P:lipid A biosynthetic process"/>
    <property type="evidence" value="ECO:0007669"/>
    <property type="project" value="TreeGrafter"/>
</dbReference>
<dbReference type="AlphaFoldDB" id="A0A6S6UCW1"/>
<dbReference type="GO" id="GO:0043842">
    <property type="term" value="F:Kdo transferase activity"/>
    <property type="evidence" value="ECO:0007669"/>
    <property type="project" value="UniProtKB-EC"/>
</dbReference>
<gene>
    <name evidence="10" type="ORF">HELGO_WM25273</name>
</gene>
<comment type="catalytic activity">
    <reaction evidence="6 8">
        <text>lipid IVA (E. coli) + CMP-3-deoxy-beta-D-manno-octulosonate = alpha-Kdo-(2-&gt;6)-lipid IVA (E. coli) + CMP + H(+)</text>
        <dbReference type="Rhea" id="RHEA:28066"/>
        <dbReference type="ChEBI" id="CHEBI:15378"/>
        <dbReference type="ChEBI" id="CHEBI:58603"/>
        <dbReference type="ChEBI" id="CHEBI:60364"/>
        <dbReference type="ChEBI" id="CHEBI:60377"/>
        <dbReference type="ChEBI" id="CHEBI:85987"/>
        <dbReference type="EC" id="2.4.99.12"/>
    </reaction>
</comment>
<keyword evidence="8" id="KW-0472">Membrane</keyword>
<keyword evidence="8" id="KW-0448">Lipopolysaccharide biosynthesis</keyword>
<comment type="pathway">
    <text evidence="1 8">Bacterial outer membrane biogenesis; LPS core biosynthesis.</text>
</comment>
<organism evidence="10">
    <name type="scientific">uncultured Aureispira sp</name>
    <dbReference type="NCBI Taxonomy" id="1331704"/>
    <lineage>
        <taxon>Bacteria</taxon>
        <taxon>Pseudomonadati</taxon>
        <taxon>Bacteroidota</taxon>
        <taxon>Saprospiria</taxon>
        <taxon>Saprospirales</taxon>
        <taxon>Saprospiraceae</taxon>
        <taxon>Aureispira</taxon>
        <taxon>environmental samples</taxon>
    </lineage>
</organism>
<proteinExistence type="inferred from homology"/>
<dbReference type="PANTHER" id="PTHR42755:SF1">
    <property type="entry name" value="3-DEOXY-D-MANNO-OCTULOSONIC ACID TRANSFERASE, MITOCHONDRIAL-RELATED"/>
    <property type="match status" value="1"/>
</dbReference>
<keyword evidence="8" id="KW-1003">Cell membrane</keyword>
<evidence type="ECO:0000256" key="3">
    <source>
        <dbReference type="ARBA" id="ARBA00019077"/>
    </source>
</evidence>
<protein>
    <recommendedName>
        <fullName evidence="3 8">3-deoxy-D-manno-octulosonic acid transferase</fullName>
        <shortName evidence="8">Kdo transferase</shortName>
        <ecNumber evidence="2 8">2.4.99.12</ecNumber>
    </recommendedName>
    <alternativeName>
        <fullName evidence="5 8">Lipid IV(A) 3-deoxy-D-manno-octulosonic acid transferase</fullName>
    </alternativeName>
</protein>
<dbReference type="UniPathway" id="UPA00958"/>
<comment type="subcellular location">
    <subcellularLocation>
        <location evidence="8">Cell membrane</location>
    </subcellularLocation>
</comment>
<evidence type="ECO:0000256" key="7">
    <source>
        <dbReference type="PIRSR" id="PIRSR639901-1"/>
    </source>
</evidence>
<evidence type="ECO:0000256" key="5">
    <source>
        <dbReference type="ARBA" id="ARBA00031445"/>
    </source>
</evidence>
<evidence type="ECO:0000256" key="2">
    <source>
        <dbReference type="ARBA" id="ARBA00012621"/>
    </source>
</evidence>
<feature type="transmembrane region" description="Helical" evidence="8">
    <location>
        <begin position="6"/>
        <end position="30"/>
    </location>
</feature>
<dbReference type="InterPro" id="IPR039901">
    <property type="entry name" value="Kdotransferase"/>
</dbReference>
<dbReference type="Gene3D" id="3.40.50.11720">
    <property type="entry name" value="3-Deoxy-D-manno-octulosonic-acid transferase, N-terminal domain"/>
    <property type="match status" value="1"/>
</dbReference>
<dbReference type="EMBL" id="CACVAQ010000507">
    <property type="protein sequence ID" value="CAA6829638.1"/>
    <property type="molecule type" value="Genomic_DNA"/>
</dbReference>
<evidence type="ECO:0000256" key="1">
    <source>
        <dbReference type="ARBA" id="ARBA00004713"/>
    </source>
</evidence>
<dbReference type="Pfam" id="PF04413">
    <property type="entry name" value="Glycos_transf_N"/>
    <property type="match status" value="1"/>
</dbReference>
<keyword evidence="8" id="KW-0812">Transmembrane</keyword>
<dbReference type="InterPro" id="IPR007507">
    <property type="entry name" value="Glycos_transf_N"/>
</dbReference>
<reference evidence="10" key="1">
    <citation type="submission" date="2020-01" db="EMBL/GenBank/DDBJ databases">
        <authorList>
            <person name="Meier V. D."/>
            <person name="Meier V D."/>
        </authorList>
    </citation>
    <scope>NUCLEOTIDE SEQUENCE</scope>
    <source>
        <strain evidence="10">HLG_WM_MAG_10</strain>
    </source>
</reference>
<keyword evidence="4 8" id="KW-0808">Transferase</keyword>
<feature type="active site" description="Proton acceptor" evidence="7">
    <location>
        <position position="70"/>
    </location>
</feature>
<evidence type="ECO:0000256" key="6">
    <source>
        <dbReference type="ARBA" id="ARBA00049183"/>
    </source>
</evidence>
<dbReference type="EC" id="2.4.99.12" evidence="2 8"/>
<comment type="function">
    <text evidence="8">Involved in lipopolysaccharide (LPS) biosynthesis. Catalyzes the transfer of 3-deoxy-D-manno-octulosonate (Kdo) residue(s) from CMP-Kdo to lipid IV(A), the tetraacyldisaccharide-1,4'-bisphosphate precursor of lipid A.</text>
</comment>
<evidence type="ECO:0000259" key="9">
    <source>
        <dbReference type="Pfam" id="PF04413"/>
    </source>
</evidence>
<dbReference type="GO" id="GO:0009244">
    <property type="term" value="P:lipopolysaccharide core region biosynthetic process"/>
    <property type="evidence" value="ECO:0007669"/>
    <property type="project" value="UniProtKB-UniRule"/>
</dbReference>
<evidence type="ECO:0000313" key="10">
    <source>
        <dbReference type="EMBL" id="CAA6829638.1"/>
    </source>
</evidence>
<dbReference type="InterPro" id="IPR038107">
    <property type="entry name" value="Glycos_transf_N_sf"/>
</dbReference>
<feature type="domain" description="3-deoxy-D-manno-octulosonic-acid transferase N-terminal" evidence="9">
    <location>
        <begin position="50"/>
        <end position="216"/>
    </location>
</feature>
<name>A0A6S6UCW1_9BACT</name>
<keyword evidence="10" id="KW-0328">Glycosyltransferase</keyword>
<evidence type="ECO:0000256" key="8">
    <source>
        <dbReference type="RuleBase" id="RU365103"/>
    </source>
</evidence>
<evidence type="ECO:0000256" key="4">
    <source>
        <dbReference type="ARBA" id="ARBA00022679"/>
    </source>
</evidence>
<sequence length="422" mass="48016">MPTFSTLMSVFIYTAAIFFYTLFIHLAALLGNQKAKKWKQGRQDIFKKLNQAFANNSAPVLWVHCASLGEFEQGRPVIEALKSKTKNLKVLLTFFSPSGYEIRQNYAHADWVFYLPVDSKKNARRFISTVKPQQVIFVKYEFWYYYLTTLQAQKIPTYLISAVFRSNQAFFKWYGGLFRKMLCCFEAIFVQNKTSLALIQQLNYSAVYLAGDTRLDRVLQVKNQAQKFPILEDFYTNAYTIVAGSTWLPDEKILADLLKAFPDHKLVVAPHQIDEKHLQEIETLFKFTNCIRYSKITNTTALAAVSVLLIDNIGMLNSIYAYANVAYIGGGFGTGIHNILEAAVFEIPVFFGPNHHKFQEAKDLITEGVGFEVNNSQDIINQIQSVQKTEKASIIQKKASLYFQKHGGASAVIVAHLEVKKQ</sequence>
<dbReference type="Gene3D" id="3.40.50.2000">
    <property type="entry name" value="Glycogen Phosphorylase B"/>
    <property type="match status" value="1"/>
</dbReference>
<comment type="similarity">
    <text evidence="8">Belongs to the glycosyltransferase group 1 family.</text>
</comment>